<keyword evidence="2" id="KW-1185">Reference proteome</keyword>
<proteinExistence type="predicted"/>
<dbReference type="Proteomes" id="UP000092498">
    <property type="component" value="Chromosome"/>
</dbReference>
<dbReference type="InterPro" id="IPR014057">
    <property type="entry name" value="HI1420"/>
</dbReference>
<dbReference type="SUPFAM" id="SSF47413">
    <property type="entry name" value="lambda repressor-like DNA-binding domains"/>
    <property type="match status" value="1"/>
</dbReference>
<dbReference type="EMBL" id="CP013244">
    <property type="protein sequence ID" value="ANP48139.1"/>
    <property type="molecule type" value="Genomic_DNA"/>
</dbReference>
<name>A0A1B1ANK0_9PROT</name>
<dbReference type="PANTHER" id="PTHR40275">
    <property type="entry name" value="SSL7038 PROTEIN"/>
    <property type="match status" value="1"/>
</dbReference>
<dbReference type="PANTHER" id="PTHR40275:SF1">
    <property type="entry name" value="SSL7038 PROTEIN"/>
    <property type="match status" value="1"/>
</dbReference>
<evidence type="ECO:0000313" key="2">
    <source>
        <dbReference type="Proteomes" id="UP000092498"/>
    </source>
</evidence>
<dbReference type="Pfam" id="PF21716">
    <property type="entry name" value="dnstrm_HI1420"/>
    <property type="match status" value="1"/>
</dbReference>
<gene>
    <name evidence="1" type="ORF">ATE48_17460</name>
</gene>
<dbReference type="KEGG" id="cbot:ATE48_17460"/>
<reference evidence="1 2" key="1">
    <citation type="submission" date="2015-11" db="EMBL/GenBank/DDBJ databases">
        <title>Whole-Genome Sequence of Candidatus Oderbacter manganicum from the National Park Lower Oder Valley, Germany.</title>
        <authorList>
            <person name="Braun B."/>
            <person name="Liere K."/>
            <person name="Szewzyk U."/>
        </authorList>
    </citation>
    <scope>NUCLEOTIDE SEQUENCE [LARGE SCALE GENOMIC DNA]</scope>
    <source>
        <strain evidence="1 2">OTSz_A_272</strain>
    </source>
</reference>
<sequence length="95" mass="9973">MRKAKFSAFDVADHIKTPDDAAHYLDAVLADGDANEIAEALGMVARSQGMAAIAEESGLSRETLYRTLSDAGNPRLATLLGVLRAMGLRLSVAAA</sequence>
<organism evidence="1 2">
    <name type="scientific">Candidatus Viadribacter manganicus</name>
    <dbReference type="NCBI Taxonomy" id="1759059"/>
    <lineage>
        <taxon>Bacteria</taxon>
        <taxon>Pseudomonadati</taxon>
        <taxon>Pseudomonadota</taxon>
        <taxon>Alphaproteobacteria</taxon>
        <taxon>Hyphomonadales</taxon>
        <taxon>Hyphomonadaceae</taxon>
        <taxon>Candidatus Viadribacter</taxon>
    </lineage>
</organism>
<evidence type="ECO:0000313" key="1">
    <source>
        <dbReference type="EMBL" id="ANP48139.1"/>
    </source>
</evidence>
<dbReference type="InterPro" id="IPR010982">
    <property type="entry name" value="Lambda_DNA-bd_dom_sf"/>
</dbReference>
<dbReference type="NCBIfam" id="TIGR02684">
    <property type="entry name" value="dnstrm_HI1420"/>
    <property type="match status" value="1"/>
</dbReference>
<dbReference type="InParanoid" id="A0A1B1ANK0"/>
<protein>
    <submittedName>
        <fullName evidence="1">Uncharacterized protein</fullName>
    </submittedName>
</protein>
<dbReference type="RefSeq" id="WP_066775334.1">
    <property type="nucleotide sequence ID" value="NZ_CP013244.1"/>
</dbReference>
<accession>A0A1B1ANK0</accession>
<dbReference type="AlphaFoldDB" id="A0A1B1ANK0"/>
<dbReference type="GO" id="GO:0003677">
    <property type="term" value="F:DNA binding"/>
    <property type="evidence" value="ECO:0007669"/>
    <property type="project" value="InterPro"/>
</dbReference>
<dbReference type="STRING" id="1759059.ATE48_17460"/>